<comment type="caution">
    <text evidence="1">The sequence shown here is derived from an EMBL/GenBank/DDBJ whole genome shotgun (WGS) entry which is preliminary data.</text>
</comment>
<dbReference type="Proteomes" id="UP000485058">
    <property type="component" value="Unassembled WGS sequence"/>
</dbReference>
<name>A0A699ZN28_HAELA</name>
<proteinExistence type="predicted"/>
<dbReference type="EMBL" id="BLLF01002438">
    <property type="protein sequence ID" value="GFH24083.1"/>
    <property type="molecule type" value="Genomic_DNA"/>
</dbReference>
<keyword evidence="2" id="KW-1185">Reference proteome</keyword>
<reference evidence="1 2" key="1">
    <citation type="submission" date="2020-02" db="EMBL/GenBank/DDBJ databases">
        <title>Draft genome sequence of Haematococcus lacustris strain NIES-144.</title>
        <authorList>
            <person name="Morimoto D."/>
            <person name="Nakagawa S."/>
            <person name="Yoshida T."/>
            <person name="Sawayama S."/>
        </authorList>
    </citation>
    <scope>NUCLEOTIDE SEQUENCE [LARGE SCALE GENOMIC DNA]</scope>
    <source>
        <strain evidence="1 2">NIES-144</strain>
    </source>
</reference>
<dbReference type="AlphaFoldDB" id="A0A699ZN28"/>
<accession>A0A699ZN28</accession>
<evidence type="ECO:0000313" key="1">
    <source>
        <dbReference type="EMBL" id="GFH24083.1"/>
    </source>
</evidence>
<evidence type="ECO:0000313" key="2">
    <source>
        <dbReference type="Proteomes" id="UP000485058"/>
    </source>
</evidence>
<gene>
    <name evidence="1" type="ORF">HaLaN_21807</name>
</gene>
<protein>
    <submittedName>
        <fullName evidence="1">Uncharacterized protein</fullName>
    </submittedName>
</protein>
<organism evidence="1 2">
    <name type="scientific">Haematococcus lacustris</name>
    <name type="common">Green alga</name>
    <name type="synonym">Haematococcus pluvialis</name>
    <dbReference type="NCBI Taxonomy" id="44745"/>
    <lineage>
        <taxon>Eukaryota</taxon>
        <taxon>Viridiplantae</taxon>
        <taxon>Chlorophyta</taxon>
        <taxon>core chlorophytes</taxon>
        <taxon>Chlorophyceae</taxon>
        <taxon>CS clade</taxon>
        <taxon>Chlamydomonadales</taxon>
        <taxon>Haematococcaceae</taxon>
        <taxon>Haematococcus</taxon>
    </lineage>
</organism>
<sequence>MECTCLTVSRGWPYPHGPRDKINFCTDEAADWPVKAMGNKKRGVKASCVNAQKAREMLVHLELVGKVCGAIVLTGWANEHFAVPCHAQNTRASHRQRGHMLWRYLVLDDARQATVCCMPKADVERMHDDVEGCRAVHRMVFTPDREQP</sequence>